<sequence>MSDPVELATRFCRVLRAEGLAVGTGQIIDFCRAAAELGELYWAGLATLVSDREEIAVYDRVFRAFFSGHESMSMPEPQPDAPAVMRTAHTAGLADPSDEDADQQVAMASHVELLRKKSFADCTEDELHALFAAGARLPVATRRSRRYRAARKGSPDFQRTLRASFRTGAEPVRRAWRVRRLRPRRVVLLLDVSGSMAAYSRALLFFAHAGVRAQRGWEVFCFGTRLTRVTRELAQGTPDEALRRAADEVVDWDGGTRIGESLKRFLDGYGHGGLARGAWVVVCSDGLEFGDPEMLGQQMLRLSRLAHRVVWLNPLKEDPAYEPLVRGMQAALPHIDVFSSGHNLAGLVEGLAGALGPR</sequence>
<dbReference type="InterPro" id="IPR008912">
    <property type="entry name" value="Uncharacterised_CoxE"/>
</dbReference>
<evidence type="ECO:0000313" key="1">
    <source>
        <dbReference type="EMBL" id="GAA0665019.1"/>
    </source>
</evidence>
<name>A0ABN1HS18_9ACTN</name>
<evidence type="ECO:0000313" key="2">
    <source>
        <dbReference type="Proteomes" id="UP001500724"/>
    </source>
</evidence>
<dbReference type="Proteomes" id="UP001500724">
    <property type="component" value="Unassembled WGS sequence"/>
</dbReference>
<dbReference type="EMBL" id="BAAAGU010000064">
    <property type="protein sequence ID" value="GAA0665019.1"/>
    <property type="molecule type" value="Genomic_DNA"/>
</dbReference>
<proteinExistence type="predicted"/>
<dbReference type="PANTHER" id="PTHR39338:SF6">
    <property type="entry name" value="BLL5662 PROTEIN"/>
    <property type="match status" value="1"/>
</dbReference>
<protein>
    <submittedName>
        <fullName evidence="1">VWA domain-containing protein</fullName>
    </submittedName>
</protein>
<dbReference type="Pfam" id="PF05762">
    <property type="entry name" value="VWA_CoxE"/>
    <property type="match status" value="1"/>
</dbReference>
<dbReference type="Gene3D" id="3.40.50.410">
    <property type="entry name" value="von Willebrand factor, type A domain"/>
    <property type="match status" value="1"/>
</dbReference>
<dbReference type="InterPro" id="IPR036465">
    <property type="entry name" value="vWFA_dom_sf"/>
</dbReference>
<dbReference type="SUPFAM" id="SSF53300">
    <property type="entry name" value="vWA-like"/>
    <property type="match status" value="1"/>
</dbReference>
<organism evidence="1 2">
    <name type="scientific">Streptomyces thermocarboxydovorans</name>
    <dbReference type="NCBI Taxonomy" id="59298"/>
    <lineage>
        <taxon>Bacteria</taxon>
        <taxon>Bacillati</taxon>
        <taxon>Actinomycetota</taxon>
        <taxon>Actinomycetes</taxon>
        <taxon>Kitasatosporales</taxon>
        <taxon>Streptomycetaceae</taxon>
        <taxon>Streptomyces</taxon>
    </lineage>
</organism>
<dbReference type="PIRSF" id="PIRSF010256">
    <property type="entry name" value="CoxE_vWa"/>
    <property type="match status" value="1"/>
</dbReference>
<dbReference type="PANTHER" id="PTHR39338">
    <property type="entry name" value="BLL5662 PROTEIN-RELATED"/>
    <property type="match status" value="1"/>
</dbReference>
<comment type="caution">
    <text evidence="1">The sequence shown here is derived from an EMBL/GenBank/DDBJ whole genome shotgun (WGS) entry which is preliminary data.</text>
</comment>
<keyword evidence="2" id="KW-1185">Reference proteome</keyword>
<reference evidence="1 2" key="1">
    <citation type="journal article" date="2019" name="Int. J. Syst. Evol. Microbiol.">
        <title>The Global Catalogue of Microorganisms (GCM) 10K type strain sequencing project: providing services to taxonomists for standard genome sequencing and annotation.</title>
        <authorList>
            <consortium name="The Broad Institute Genomics Platform"/>
            <consortium name="The Broad Institute Genome Sequencing Center for Infectious Disease"/>
            <person name="Wu L."/>
            <person name="Ma J."/>
        </authorList>
    </citation>
    <scope>NUCLEOTIDE SEQUENCE [LARGE SCALE GENOMIC DNA]</scope>
    <source>
        <strain evidence="1 2">JCM 10367</strain>
    </source>
</reference>
<gene>
    <name evidence="1" type="ORF">GCM10009535_50900</name>
</gene>
<accession>A0ABN1HS18</accession>
<dbReference type="InterPro" id="IPR011195">
    <property type="entry name" value="UCP010256"/>
</dbReference>